<evidence type="ECO:0000313" key="2">
    <source>
        <dbReference type="Proteomes" id="UP001186974"/>
    </source>
</evidence>
<feature type="non-terminal residue" evidence="1">
    <location>
        <position position="315"/>
    </location>
</feature>
<comment type="caution">
    <text evidence="1">The sequence shown here is derived from an EMBL/GenBank/DDBJ whole genome shotgun (WGS) entry which is preliminary data.</text>
</comment>
<dbReference type="Proteomes" id="UP001186974">
    <property type="component" value="Unassembled WGS sequence"/>
</dbReference>
<dbReference type="EMBL" id="JAWDJW010010040">
    <property type="protein sequence ID" value="KAK3051510.1"/>
    <property type="molecule type" value="Genomic_DNA"/>
</dbReference>
<gene>
    <name evidence="1" type="ORF">LTS18_012404</name>
</gene>
<evidence type="ECO:0000313" key="1">
    <source>
        <dbReference type="EMBL" id="KAK3051510.1"/>
    </source>
</evidence>
<sequence length="315" mass="36074">MRTLEKLSSTLVEHFLPDPDNADQFSTELWRAFFDALLKLVGSEALALETFPEQKRRAAWKIAGDVRELGAELLRRNWEAIGWEASPEDRRQYGLEKLGGYQVQYVPGLVAPIVELCLSVHEGLRSVATEVLQTMIVSEWTLSQDLGLIQAEMIDCLDRIFKTRSHTESISQKLFIGDLVELFEPLAKDHAEPLLIAVKHLVAVIDELLDLLLAVHSTEAIGESFHIMDTLRLMEFLKDVQREDIYIRYVHQLAQLQSDVRGYTEAGLAIRLHADLYDWDVTTTLDSLSEPAFPAQTPFERKEQLFFQMIKFFEE</sequence>
<reference evidence="1" key="1">
    <citation type="submission" date="2024-09" db="EMBL/GenBank/DDBJ databases">
        <title>Black Yeasts Isolated from many extreme environments.</title>
        <authorList>
            <person name="Coleine C."/>
            <person name="Stajich J.E."/>
            <person name="Selbmann L."/>
        </authorList>
    </citation>
    <scope>NUCLEOTIDE SEQUENCE</scope>
    <source>
        <strain evidence="1">CCFEE 5737</strain>
    </source>
</reference>
<protein>
    <submittedName>
        <fullName evidence="1">Uncharacterized protein</fullName>
    </submittedName>
</protein>
<keyword evidence="2" id="KW-1185">Reference proteome</keyword>
<proteinExistence type="predicted"/>
<organism evidence="1 2">
    <name type="scientific">Coniosporium uncinatum</name>
    <dbReference type="NCBI Taxonomy" id="93489"/>
    <lineage>
        <taxon>Eukaryota</taxon>
        <taxon>Fungi</taxon>
        <taxon>Dikarya</taxon>
        <taxon>Ascomycota</taxon>
        <taxon>Pezizomycotina</taxon>
        <taxon>Dothideomycetes</taxon>
        <taxon>Dothideomycetes incertae sedis</taxon>
        <taxon>Coniosporium</taxon>
    </lineage>
</organism>
<name>A0ACC3CXF3_9PEZI</name>
<accession>A0ACC3CXF3</accession>